<name>A0AAW9CQT3_BURTH</name>
<proteinExistence type="predicted"/>
<feature type="region of interest" description="Disordered" evidence="1">
    <location>
        <begin position="1"/>
        <end position="80"/>
    </location>
</feature>
<reference evidence="2" key="1">
    <citation type="submission" date="2018-08" db="EMBL/GenBank/DDBJ databases">
        <title>Identification of Burkholderia cepacia strains that express a Burkholderia pseudomallei-like capsular polysaccharide.</title>
        <authorList>
            <person name="Burtnick M.N."/>
            <person name="Vongsouvath M."/>
            <person name="Newton P."/>
            <person name="Wuthiekanun V."/>
            <person name="Limmathurotsakul D."/>
            <person name="Brett P.J."/>
            <person name="Chantratita N."/>
            <person name="Dance D.A."/>
        </authorList>
    </citation>
    <scope>NUCLEOTIDE SEQUENCE</scope>
    <source>
        <strain evidence="2">SBXCC001</strain>
    </source>
</reference>
<feature type="compositionally biased region" description="Low complexity" evidence="1">
    <location>
        <begin position="1"/>
        <end position="24"/>
    </location>
</feature>
<gene>
    <name evidence="2" type="ORF">C7S16_4587</name>
</gene>
<dbReference type="EMBL" id="QXCT01000001">
    <property type="protein sequence ID" value="MDW9252201.1"/>
    <property type="molecule type" value="Genomic_DNA"/>
</dbReference>
<comment type="caution">
    <text evidence="2">The sequence shown here is derived from an EMBL/GenBank/DDBJ whole genome shotgun (WGS) entry which is preliminary data.</text>
</comment>
<accession>A0AAW9CQT3</accession>
<evidence type="ECO:0000313" key="3">
    <source>
        <dbReference type="Proteomes" id="UP001272137"/>
    </source>
</evidence>
<sequence>MAIAYRSAAGAPRRGGARTHAAARPNSGRSFPGPLRRAGLRSGFPESGTRVATGRHGLKSVEAAASGELRGAGGVRRMRR</sequence>
<protein>
    <submittedName>
        <fullName evidence="2">Uncharacterized protein</fullName>
    </submittedName>
</protein>
<dbReference type="AlphaFoldDB" id="A0AAW9CQT3"/>
<evidence type="ECO:0000256" key="1">
    <source>
        <dbReference type="SAM" id="MobiDB-lite"/>
    </source>
</evidence>
<organism evidence="2 3">
    <name type="scientific">Burkholderia thailandensis</name>
    <dbReference type="NCBI Taxonomy" id="57975"/>
    <lineage>
        <taxon>Bacteria</taxon>
        <taxon>Pseudomonadati</taxon>
        <taxon>Pseudomonadota</taxon>
        <taxon>Betaproteobacteria</taxon>
        <taxon>Burkholderiales</taxon>
        <taxon>Burkholderiaceae</taxon>
        <taxon>Burkholderia</taxon>
        <taxon>pseudomallei group</taxon>
    </lineage>
</organism>
<dbReference type="Proteomes" id="UP001272137">
    <property type="component" value="Unassembled WGS sequence"/>
</dbReference>
<evidence type="ECO:0000313" key="2">
    <source>
        <dbReference type="EMBL" id="MDW9252201.1"/>
    </source>
</evidence>